<evidence type="ECO:0000259" key="6">
    <source>
        <dbReference type="PROSITE" id="PS50112"/>
    </source>
</evidence>
<feature type="domain" description="PAC" evidence="7">
    <location>
        <begin position="385"/>
        <end position="437"/>
    </location>
</feature>
<dbReference type="GeneID" id="39848630"/>
<dbReference type="Pfam" id="PF01590">
    <property type="entry name" value="GAF"/>
    <property type="match status" value="1"/>
</dbReference>
<keyword evidence="2" id="KW-0288">FMN</keyword>
<dbReference type="STRING" id="1457250.GCA_000755225_00451"/>
<dbReference type="Gene3D" id="3.30.450.40">
    <property type="match status" value="1"/>
</dbReference>
<dbReference type="CDD" id="cd00130">
    <property type="entry name" value="PAS"/>
    <property type="match status" value="2"/>
</dbReference>
<dbReference type="SUPFAM" id="SSF55781">
    <property type="entry name" value="GAF domain-like"/>
    <property type="match status" value="1"/>
</dbReference>
<dbReference type="InterPro" id="IPR036890">
    <property type="entry name" value="HATPase_C_sf"/>
</dbReference>
<dbReference type="InterPro" id="IPR000014">
    <property type="entry name" value="PAS"/>
</dbReference>
<dbReference type="RefSeq" id="WP_049994453.1">
    <property type="nucleotide sequence ID" value="NZ_CP031310.1"/>
</dbReference>
<dbReference type="InterPro" id="IPR004358">
    <property type="entry name" value="Sig_transdc_His_kin-like_C"/>
</dbReference>
<dbReference type="SMART" id="SM00387">
    <property type="entry name" value="HATPase_c"/>
    <property type="match status" value="1"/>
</dbReference>
<name>A0A4D6HFK8_9EURY</name>
<dbReference type="PANTHER" id="PTHR47429">
    <property type="entry name" value="PROTEIN TWIN LOV 1"/>
    <property type="match status" value="1"/>
</dbReference>
<dbReference type="NCBIfam" id="TIGR00229">
    <property type="entry name" value="sensory_box"/>
    <property type="match status" value="2"/>
</dbReference>
<dbReference type="InterPro" id="IPR003018">
    <property type="entry name" value="GAF"/>
</dbReference>
<dbReference type="SUPFAM" id="SSF55785">
    <property type="entry name" value="PYP-like sensor domain (PAS domain)"/>
    <property type="match status" value="2"/>
</dbReference>
<dbReference type="OrthoDB" id="230688at2157"/>
<dbReference type="PRINTS" id="PR00344">
    <property type="entry name" value="BCTRLSENSOR"/>
</dbReference>
<dbReference type="SUPFAM" id="SSF55874">
    <property type="entry name" value="ATPase domain of HSP90 chaperone/DNA topoisomerase II/histidine kinase"/>
    <property type="match status" value="1"/>
</dbReference>
<dbReference type="PANTHER" id="PTHR47429:SF2">
    <property type="entry name" value="PROTEIN TWIN LOV 1"/>
    <property type="match status" value="1"/>
</dbReference>
<evidence type="ECO:0000256" key="4">
    <source>
        <dbReference type="SAM" id="Coils"/>
    </source>
</evidence>
<keyword evidence="4" id="KW-0175">Coiled coil</keyword>
<dbReference type="InterPro" id="IPR035965">
    <property type="entry name" value="PAS-like_dom_sf"/>
</dbReference>
<dbReference type="InterPro" id="IPR001610">
    <property type="entry name" value="PAC"/>
</dbReference>
<evidence type="ECO:0000313" key="9">
    <source>
        <dbReference type="Proteomes" id="UP000296706"/>
    </source>
</evidence>
<dbReference type="KEGG" id="hsn:DV733_12175"/>
<dbReference type="EMBL" id="CP031310">
    <property type="protein sequence ID" value="QCC51938.1"/>
    <property type="molecule type" value="Genomic_DNA"/>
</dbReference>
<sequence length="644" mass="70534">MSQQDRNTDADRRRRRLYEAFDDEALPLAEKRDRALEIGREYLGVENGHVERIVDGGETHEIVASVGREQLVPVGMEIDQSKTFCRQTIEQHEPLAVSDAISEGWADDPAYIEQGIACYLGTPIFVEGDTYGTVCFVSEAPRERLFDAAERAFVELVARLLGREIESRRHERRLDERDREIERGEQKYESLLAAAPDAILLTDTEDGRIVETNAAAASLTGYDESALQGRVSTDLQPAGATDRYRELFEGGFDGVETRSRFDDGTPFEIEHRDGSHVPVEISATMVTLDGEEYVQAIVRDISERRERERELRVKNRAIDTASIGVSIAAAEEGLPLVYVNDAFTDLTGYDSETALGQNCQFLQGPNTDPEAVEELRTAISEQEPITTELLNYRADGTPFWNEVTVTPVEDERGDVTHFVGFQRDVTERARHERLISVLNRVLRHNLRNKTNVILGQASHLSETLSGQASEAAGTIQAAATELAALSETAHDLETAVNEQPAPEQRDVVPVVESAIESCREGLEAGTVQVETPSTARALVPARLDLAVTELLENALEHAGSDPAISVRVDTDETGDVRIAVGDDGPGLAEHEQAILNRGSETPLEHGSGLGLSLVSWVTTSVGGRVAADVDDGTTVTIYLPGAEQ</sequence>
<dbReference type="InterPro" id="IPR005467">
    <property type="entry name" value="His_kinase_dom"/>
</dbReference>
<dbReference type="Pfam" id="PF02518">
    <property type="entry name" value="HATPase_c"/>
    <property type="match status" value="1"/>
</dbReference>
<dbReference type="InterPro" id="IPR029016">
    <property type="entry name" value="GAF-like_dom_sf"/>
</dbReference>
<evidence type="ECO:0000256" key="2">
    <source>
        <dbReference type="ARBA" id="ARBA00022643"/>
    </source>
</evidence>
<protein>
    <submittedName>
        <fullName evidence="8">PAS domain S-box protein</fullName>
    </submittedName>
</protein>
<evidence type="ECO:0000256" key="1">
    <source>
        <dbReference type="ARBA" id="ARBA00022630"/>
    </source>
</evidence>
<dbReference type="PROSITE" id="PS50113">
    <property type="entry name" value="PAC"/>
    <property type="match status" value="2"/>
</dbReference>
<accession>A0A4D6HFK8</accession>
<dbReference type="SMART" id="SM00086">
    <property type="entry name" value="PAC"/>
    <property type="match status" value="2"/>
</dbReference>
<feature type="coiled-coil region" evidence="4">
    <location>
        <begin position="167"/>
        <end position="194"/>
    </location>
</feature>
<feature type="domain" description="Histidine kinase" evidence="5">
    <location>
        <begin position="441"/>
        <end position="643"/>
    </location>
</feature>
<reference evidence="8 9" key="1">
    <citation type="journal article" date="2019" name="Nat. Commun.">
        <title>A new type of DNA phosphorothioation-based antiviral system in archaea.</title>
        <authorList>
            <person name="Xiong L."/>
            <person name="Liu S."/>
            <person name="Chen S."/>
            <person name="Xiao Y."/>
            <person name="Zhu B."/>
            <person name="Gao Y."/>
            <person name="Zhang Y."/>
            <person name="Chen B."/>
            <person name="Luo J."/>
            <person name="Deng Z."/>
            <person name="Chen X."/>
            <person name="Wang L."/>
            <person name="Chen S."/>
        </authorList>
    </citation>
    <scope>NUCLEOTIDE SEQUENCE [LARGE SCALE GENOMIC DNA]</scope>
    <source>
        <strain evidence="8 9">CBA1105</strain>
    </source>
</reference>
<dbReference type="GO" id="GO:0016772">
    <property type="term" value="F:transferase activity, transferring phosphorus-containing groups"/>
    <property type="evidence" value="ECO:0007669"/>
    <property type="project" value="InterPro"/>
</dbReference>
<evidence type="ECO:0000256" key="3">
    <source>
        <dbReference type="ARBA" id="ARBA00022991"/>
    </source>
</evidence>
<keyword evidence="1" id="KW-0285">Flavoprotein</keyword>
<dbReference type="Proteomes" id="UP000296706">
    <property type="component" value="Chromosome"/>
</dbReference>
<keyword evidence="3" id="KW-0157">Chromophore</keyword>
<organism evidence="8 9">
    <name type="scientific">Halapricum salinum</name>
    <dbReference type="NCBI Taxonomy" id="1457250"/>
    <lineage>
        <taxon>Archaea</taxon>
        <taxon>Methanobacteriati</taxon>
        <taxon>Methanobacteriota</taxon>
        <taxon>Stenosarchaea group</taxon>
        <taxon>Halobacteria</taxon>
        <taxon>Halobacteriales</taxon>
        <taxon>Haloarculaceae</taxon>
        <taxon>Halapricum</taxon>
    </lineage>
</organism>
<feature type="domain" description="PAC" evidence="7">
    <location>
        <begin position="263"/>
        <end position="313"/>
    </location>
</feature>
<keyword evidence="9" id="KW-1185">Reference proteome</keyword>
<feature type="domain" description="PAS" evidence="6">
    <location>
        <begin position="184"/>
        <end position="230"/>
    </location>
</feature>
<evidence type="ECO:0000259" key="7">
    <source>
        <dbReference type="PROSITE" id="PS50113"/>
    </source>
</evidence>
<gene>
    <name evidence="8" type="ORF">DV733_12175</name>
</gene>
<feature type="domain" description="PAS" evidence="6">
    <location>
        <begin position="327"/>
        <end position="382"/>
    </location>
</feature>
<dbReference type="Gene3D" id="3.30.565.10">
    <property type="entry name" value="Histidine kinase-like ATPase, C-terminal domain"/>
    <property type="match status" value="1"/>
</dbReference>
<dbReference type="InterPro" id="IPR000700">
    <property type="entry name" value="PAS-assoc_C"/>
</dbReference>
<dbReference type="SMART" id="SM00065">
    <property type="entry name" value="GAF"/>
    <property type="match status" value="1"/>
</dbReference>
<dbReference type="PROSITE" id="PS50112">
    <property type="entry name" value="PAS"/>
    <property type="match status" value="2"/>
</dbReference>
<dbReference type="PROSITE" id="PS50109">
    <property type="entry name" value="HIS_KIN"/>
    <property type="match status" value="1"/>
</dbReference>
<evidence type="ECO:0000259" key="5">
    <source>
        <dbReference type="PROSITE" id="PS50109"/>
    </source>
</evidence>
<dbReference type="Gene3D" id="3.30.450.20">
    <property type="entry name" value="PAS domain"/>
    <property type="match status" value="2"/>
</dbReference>
<dbReference type="SMART" id="SM00091">
    <property type="entry name" value="PAS"/>
    <property type="match status" value="2"/>
</dbReference>
<dbReference type="AlphaFoldDB" id="A0A4D6HFK8"/>
<proteinExistence type="predicted"/>
<dbReference type="InterPro" id="IPR003594">
    <property type="entry name" value="HATPase_dom"/>
</dbReference>
<dbReference type="Pfam" id="PF13426">
    <property type="entry name" value="PAS_9"/>
    <property type="match status" value="2"/>
</dbReference>
<evidence type="ECO:0000313" key="8">
    <source>
        <dbReference type="EMBL" id="QCC51938.1"/>
    </source>
</evidence>